<dbReference type="GO" id="GO:0016787">
    <property type="term" value="F:hydrolase activity"/>
    <property type="evidence" value="ECO:0007669"/>
    <property type="project" value="UniProtKB-KW"/>
</dbReference>
<keyword evidence="1" id="KW-0862">Zinc</keyword>
<accession>A0ABW2N9E2</accession>
<reference evidence="3" key="1">
    <citation type="journal article" date="2019" name="Int. J. Syst. Evol. Microbiol.">
        <title>The Global Catalogue of Microorganisms (GCM) 10K type strain sequencing project: providing services to taxonomists for standard genome sequencing and annotation.</title>
        <authorList>
            <consortium name="The Broad Institute Genomics Platform"/>
            <consortium name="The Broad Institute Genome Sequencing Center for Infectious Disease"/>
            <person name="Wu L."/>
            <person name="Ma J."/>
        </authorList>
    </citation>
    <scope>NUCLEOTIDE SEQUENCE [LARGE SCALE GENOMIC DNA]</scope>
    <source>
        <strain evidence="3">FCH27</strain>
    </source>
</reference>
<dbReference type="SUPFAM" id="SSF102588">
    <property type="entry name" value="LmbE-like"/>
    <property type="match status" value="1"/>
</dbReference>
<dbReference type="RefSeq" id="WP_255889026.1">
    <property type="nucleotide sequence ID" value="NZ_JAFMZM010000001.1"/>
</dbReference>
<protein>
    <submittedName>
        <fullName evidence="2">PIG-L deacetylase family protein</fullName>
        <ecNumber evidence="2">3.5.1.-</ecNumber>
    </submittedName>
</protein>
<name>A0ABW2N9E2_9ACTN</name>
<dbReference type="Proteomes" id="UP001596524">
    <property type="component" value="Unassembled WGS sequence"/>
</dbReference>
<evidence type="ECO:0000313" key="2">
    <source>
        <dbReference type="EMBL" id="MFC7362552.1"/>
    </source>
</evidence>
<organism evidence="2 3">
    <name type="scientific">Nocardioides astragali</name>
    <dbReference type="NCBI Taxonomy" id="1776736"/>
    <lineage>
        <taxon>Bacteria</taxon>
        <taxon>Bacillati</taxon>
        <taxon>Actinomycetota</taxon>
        <taxon>Actinomycetes</taxon>
        <taxon>Propionibacteriales</taxon>
        <taxon>Nocardioidaceae</taxon>
        <taxon>Nocardioides</taxon>
    </lineage>
</organism>
<dbReference type="Pfam" id="PF02585">
    <property type="entry name" value="PIG-L"/>
    <property type="match status" value="1"/>
</dbReference>
<gene>
    <name evidence="2" type="ORF">ACFQO6_19945</name>
</gene>
<dbReference type="EMBL" id="JBHTCH010000025">
    <property type="protein sequence ID" value="MFC7362552.1"/>
    <property type="molecule type" value="Genomic_DNA"/>
</dbReference>
<sequence length="298" mass="32287">MPSSGPAPRLQVVVAHPDDETFGCGGLLLHARAVGFDTFVTCATRGEAGEDRDGRSGTELGEVRATELGLAADVLGVSGVELLDFADSGMAGPSPDRSLVGADLGEVVAAVAESMRRFRPDAVLTLDASDGHRDHERIREATLLAAAEVGVATVHLSCLPASLMRQWVERMRAEQPAKEHVRDADEPVLGTPDAEISTLIDVREHRERLALAMAEHASQDSPYDNLPADLRDAFLDTARARRITPSWDGTTLEHSLLPPEKEVRTTTLEAAEAQRHVHGRQCWWNHLEARWSCTTTGD</sequence>
<evidence type="ECO:0000313" key="3">
    <source>
        <dbReference type="Proteomes" id="UP001596524"/>
    </source>
</evidence>
<dbReference type="EC" id="3.5.1.-" evidence="2"/>
<proteinExistence type="predicted"/>
<dbReference type="InterPro" id="IPR003737">
    <property type="entry name" value="GlcNAc_PI_deacetylase-related"/>
</dbReference>
<comment type="caution">
    <text evidence="2">The sequence shown here is derived from an EMBL/GenBank/DDBJ whole genome shotgun (WGS) entry which is preliminary data.</text>
</comment>
<dbReference type="PANTHER" id="PTHR12993:SF11">
    <property type="entry name" value="N-ACETYLGLUCOSAMINYL-PHOSPHATIDYLINOSITOL DE-N-ACETYLASE"/>
    <property type="match status" value="1"/>
</dbReference>
<dbReference type="PANTHER" id="PTHR12993">
    <property type="entry name" value="N-ACETYLGLUCOSAMINYL-PHOSPHATIDYLINOSITOL DE-N-ACETYLASE-RELATED"/>
    <property type="match status" value="1"/>
</dbReference>
<keyword evidence="2" id="KW-0378">Hydrolase</keyword>
<keyword evidence="3" id="KW-1185">Reference proteome</keyword>
<dbReference type="Gene3D" id="3.40.50.10320">
    <property type="entry name" value="LmbE-like"/>
    <property type="match status" value="1"/>
</dbReference>
<evidence type="ECO:0000256" key="1">
    <source>
        <dbReference type="ARBA" id="ARBA00022833"/>
    </source>
</evidence>
<dbReference type="InterPro" id="IPR024078">
    <property type="entry name" value="LmbE-like_dom_sf"/>
</dbReference>